<dbReference type="PANTHER" id="PTHR31118">
    <property type="entry name" value="CYCLASE-LIKE PROTEIN 2"/>
    <property type="match status" value="1"/>
</dbReference>
<dbReference type="InterPro" id="IPR007325">
    <property type="entry name" value="KFase/CYL"/>
</dbReference>
<gene>
    <name evidence="2" type="ORF">HY618_01340</name>
</gene>
<reference evidence="2" key="1">
    <citation type="submission" date="2020-07" db="EMBL/GenBank/DDBJ databases">
        <title>Huge and variable diversity of episymbiotic CPR bacteria and DPANN archaea in groundwater ecosystems.</title>
        <authorList>
            <person name="He C.Y."/>
            <person name="Keren R."/>
            <person name="Whittaker M."/>
            <person name="Farag I.F."/>
            <person name="Doudna J."/>
            <person name="Cate J.H.D."/>
            <person name="Banfield J.F."/>
        </authorList>
    </citation>
    <scope>NUCLEOTIDE SEQUENCE</scope>
    <source>
        <strain evidence="2">NC_groundwater_1370_Ag_S-0.2um_69_93</strain>
    </source>
</reference>
<evidence type="ECO:0000313" key="3">
    <source>
        <dbReference type="Proteomes" id="UP000752292"/>
    </source>
</evidence>
<name>A0A933E752_UNCTE</name>
<accession>A0A933E752</accession>
<dbReference type="Pfam" id="PF04199">
    <property type="entry name" value="Cyclase"/>
    <property type="match status" value="1"/>
</dbReference>
<dbReference type="GO" id="GO:0019441">
    <property type="term" value="P:L-tryptophan catabolic process to kynurenine"/>
    <property type="evidence" value="ECO:0007669"/>
    <property type="project" value="InterPro"/>
</dbReference>
<protein>
    <submittedName>
        <fullName evidence="2">Cyclase family protein</fullName>
    </submittedName>
</protein>
<dbReference type="PANTHER" id="PTHR31118:SF32">
    <property type="entry name" value="KYNURENINE FORMAMIDASE"/>
    <property type="match status" value="1"/>
</dbReference>
<comment type="caution">
    <text evidence="2">The sequence shown here is derived from an EMBL/GenBank/DDBJ whole genome shotgun (WGS) entry which is preliminary data.</text>
</comment>
<dbReference type="InterPro" id="IPR037175">
    <property type="entry name" value="KFase_sf"/>
</dbReference>
<dbReference type="SUPFAM" id="SSF102198">
    <property type="entry name" value="Putative cyclase"/>
    <property type="match status" value="1"/>
</dbReference>
<dbReference type="Proteomes" id="UP000752292">
    <property type="component" value="Unassembled WGS sequence"/>
</dbReference>
<proteinExistence type="predicted"/>
<feature type="region of interest" description="Disordered" evidence="1">
    <location>
        <begin position="236"/>
        <end position="273"/>
    </location>
</feature>
<dbReference type="EMBL" id="JACQRX010000058">
    <property type="protein sequence ID" value="MBI4251077.1"/>
    <property type="molecule type" value="Genomic_DNA"/>
</dbReference>
<organism evidence="2 3">
    <name type="scientific">Tectimicrobiota bacterium</name>
    <dbReference type="NCBI Taxonomy" id="2528274"/>
    <lineage>
        <taxon>Bacteria</taxon>
        <taxon>Pseudomonadati</taxon>
        <taxon>Nitrospinota/Tectimicrobiota group</taxon>
        <taxon>Candidatus Tectimicrobiota</taxon>
    </lineage>
</organism>
<dbReference type="GO" id="GO:0004061">
    <property type="term" value="F:arylformamidase activity"/>
    <property type="evidence" value="ECO:0007669"/>
    <property type="project" value="InterPro"/>
</dbReference>
<evidence type="ECO:0000256" key="1">
    <source>
        <dbReference type="SAM" id="MobiDB-lite"/>
    </source>
</evidence>
<sequence length="273" mass="30075">MGYRFVDLTLVMNPADTYVQFPRDEIYGKPAPGTTITPIATLDVDHIANFRFETTTQSYTHYDAPSHFYHDGLKNHEVPLDHLCGEACVLKVPGKGPSDTVSAKDLEATGVGVRPGDIAIVSTGWTDRAWGSRNFWEHMIYLTTDAADWLIAKGIKALVQDFMTCDSPLYPPPERRWPAPEWSPNHIKFLSRGICLIEWCTNIGAIQKERVLLVTGALKLKDTEGAPARVIAIEEVDGPPSRGGLPPLPPLSAPYRDRGAWAKGGGTRRTPEA</sequence>
<evidence type="ECO:0000313" key="2">
    <source>
        <dbReference type="EMBL" id="MBI4251077.1"/>
    </source>
</evidence>
<dbReference type="AlphaFoldDB" id="A0A933E752"/>
<dbReference type="Gene3D" id="3.50.30.50">
    <property type="entry name" value="Putative cyclase"/>
    <property type="match status" value="1"/>
</dbReference>